<reference evidence="2" key="1">
    <citation type="submission" date="2020-08" db="EMBL/GenBank/DDBJ databases">
        <title>Genome public.</title>
        <authorList>
            <person name="Liu C."/>
            <person name="Sun Q."/>
        </authorList>
    </citation>
    <scope>NUCLEOTIDE SEQUENCE</scope>
    <source>
        <strain evidence="2">N12</strain>
    </source>
</reference>
<protein>
    <recommendedName>
        <fullName evidence="4">Glycosyltransferase</fullName>
    </recommendedName>
</protein>
<evidence type="ECO:0000313" key="2">
    <source>
        <dbReference type="EMBL" id="MBC8591752.1"/>
    </source>
</evidence>
<keyword evidence="3" id="KW-1185">Reference proteome</keyword>
<comment type="caution">
    <text evidence="2">The sequence shown here is derived from an EMBL/GenBank/DDBJ whole genome shotgun (WGS) entry which is preliminary data.</text>
</comment>
<evidence type="ECO:0000256" key="1">
    <source>
        <dbReference type="SAM" id="Phobius"/>
    </source>
</evidence>
<keyword evidence="1" id="KW-0472">Membrane</keyword>
<evidence type="ECO:0008006" key="4">
    <source>
        <dbReference type="Google" id="ProtNLM"/>
    </source>
</evidence>
<dbReference type="SUPFAM" id="SSF53756">
    <property type="entry name" value="UDP-Glycosyltransferase/glycogen phosphorylase"/>
    <property type="match status" value="1"/>
</dbReference>
<sequence>MKKYVFLTTSIRNVGGAQLYISRKLDYLKENGWDVDVFFYNDGKVVIPNLECFKDNCVNELSCNFNWISKSKKKKICTKVIDLRFDQIILESHTVELSLWGEFFAQYAQCRHISYLLSEQFPKIDSYRERLFHFKLQNNLLFGITKRSIYFFLGEQEKTKGCFLPAIGCASNNVEDINDHRLNGLIRADYNILSLGRLEKPYINNMIENVKEFAKLHLDKTINLLLIGDSASEEITSKVLENIRSSQNINCIFWGYTFPIPRKVFDYVDVSIGTAGCTTLTKNEGIPTIAIDGNDYDAIGVLGYTTNNCLFRNEHEPRIKIIDLLKDILESKNYSRKKIDNYKIEKLDYSSHQAIIDSKFKFVPYDMKMRKSMKDWLLFVVIYVFGLNFINRLRNVIKVLR</sequence>
<evidence type="ECO:0000313" key="3">
    <source>
        <dbReference type="Proteomes" id="UP000651085"/>
    </source>
</evidence>
<name>A0A926F2C1_9BACT</name>
<proteinExistence type="predicted"/>
<organism evidence="2 3">
    <name type="scientific">Jilunia laotingensis</name>
    <dbReference type="NCBI Taxonomy" id="2763675"/>
    <lineage>
        <taxon>Bacteria</taxon>
        <taxon>Pseudomonadati</taxon>
        <taxon>Bacteroidota</taxon>
        <taxon>Bacteroidia</taxon>
        <taxon>Bacteroidales</taxon>
        <taxon>Bacteroidaceae</taxon>
        <taxon>Jilunia</taxon>
    </lineage>
</organism>
<keyword evidence="1" id="KW-1133">Transmembrane helix</keyword>
<gene>
    <name evidence="2" type="ORF">H8744_00565</name>
</gene>
<accession>A0A926F2C1</accession>
<dbReference type="AlphaFoldDB" id="A0A926F2C1"/>
<dbReference type="Proteomes" id="UP000651085">
    <property type="component" value="Unassembled WGS sequence"/>
</dbReference>
<dbReference type="EMBL" id="JACRTF010000001">
    <property type="protein sequence ID" value="MBC8591752.1"/>
    <property type="molecule type" value="Genomic_DNA"/>
</dbReference>
<keyword evidence="1" id="KW-0812">Transmembrane</keyword>
<dbReference type="RefSeq" id="WP_262432974.1">
    <property type="nucleotide sequence ID" value="NZ_JACRTF010000001.1"/>
</dbReference>
<feature type="transmembrane region" description="Helical" evidence="1">
    <location>
        <begin position="376"/>
        <end position="393"/>
    </location>
</feature>